<evidence type="ECO:0000256" key="2">
    <source>
        <dbReference type="ARBA" id="ARBA00022692"/>
    </source>
</evidence>
<name>A0A9W6WSI1_9STRA</name>
<feature type="domain" description="Ion transport" evidence="6">
    <location>
        <begin position="20"/>
        <end position="231"/>
    </location>
</feature>
<accession>A0A9W6WSI1</accession>
<dbReference type="AlphaFoldDB" id="A0A9W6WSI1"/>
<evidence type="ECO:0000256" key="4">
    <source>
        <dbReference type="ARBA" id="ARBA00023136"/>
    </source>
</evidence>
<dbReference type="SUPFAM" id="SSF81324">
    <property type="entry name" value="Voltage-gated potassium channels"/>
    <property type="match status" value="1"/>
</dbReference>
<keyword evidence="3 5" id="KW-1133">Transmembrane helix</keyword>
<organism evidence="7 8">
    <name type="scientific">Phytophthora lilii</name>
    <dbReference type="NCBI Taxonomy" id="2077276"/>
    <lineage>
        <taxon>Eukaryota</taxon>
        <taxon>Sar</taxon>
        <taxon>Stramenopiles</taxon>
        <taxon>Oomycota</taxon>
        <taxon>Peronosporomycetes</taxon>
        <taxon>Peronosporales</taxon>
        <taxon>Peronosporaceae</taxon>
        <taxon>Phytophthora</taxon>
    </lineage>
</organism>
<dbReference type="InterPro" id="IPR005821">
    <property type="entry name" value="Ion_trans_dom"/>
</dbReference>
<dbReference type="GO" id="GO:0005221">
    <property type="term" value="F:intracellularly cyclic nucleotide-activated monoatomic cation channel activity"/>
    <property type="evidence" value="ECO:0007669"/>
    <property type="project" value="InterPro"/>
</dbReference>
<evidence type="ECO:0000256" key="3">
    <source>
        <dbReference type="ARBA" id="ARBA00022989"/>
    </source>
</evidence>
<sequence>MGQACFPLKGGHKDADTLMVFLETSFILDMCIRSRLGYYEYGNKVMNHQRIKRQYLRSGAFVSDIVALLLLYAIKWILPTHDRWDLVNLNKLLRLFKVPRQLHALETRYLKRMTEFRLFKILYYTFMLSHLLGCVWFNFASIVTVPKFHSSMEQATQTAFGDDLWLSSKKLEHGPLMLQYMASLYWSFGLMSSSEESEYPQTTEQCIFSFVTTTASVFLFAYVIGNFTDIIKLKLAPKVESLT</sequence>
<dbReference type="Proteomes" id="UP001165083">
    <property type="component" value="Unassembled WGS sequence"/>
</dbReference>
<feature type="transmembrane region" description="Helical" evidence="5">
    <location>
        <begin position="121"/>
        <end position="145"/>
    </location>
</feature>
<feature type="transmembrane region" description="Helical" evidence="5">
    <location>
        <begin position="55"/>
        <end position="78"/>
    </location>
</feature>
<dbReference type="InterPro" id="IPR050866">
    <property type="entry name" value="CNG_cation_channel"/>
</dbReference>
<reference evidence="7" key="1">
    <citation type="submission" date="2023-04" db="EMBL/GenBank/DDBJ databases">
        <title>Phytophthora lilii NBRC 32176.</title>
        <authorList>
            <person name="Ichikawa N."/>
            <person name="Sato H."/>
            <person name="Tonouchi N."/>
        </authorList>
    </citation>
    <scope>NUCLEOTIDE SEQUENCE</scope>
    <source>
        <strain evidence="7">NBRC 32176</strain>
    </source>
</reference>
<feature type="transmembrane region" description="Helical" evidence="5">
    <location>
        <begin position="206"/>
        <end position="225"/>
    </location>
</feature>
<keyword evidence="4 5" id="KW-0472">Membrane</keyword>
<evidence type="ECO:0000256" key="1">
    <source>
        <dbReference type="ARBA" id="ARBA00004141"/>
    </source>
</evidence>
<gene>
    <name evidence="7" type="ORF">Plil01_000558300</name>
</gene>
<dbReference type="GO" id="GO:0016020">
    <property type="term" value="C:membrane"/>
    <property type="evidence" value="ECO:0007669"/>
    <property type="project" value="UniProtKB-SubCell"/>
</dbReference>
<evidence type="ECO:0000259" key="6">
    <source>
        <dbReference type="Pfam" id="PF00520"/>
    </source>
</evidence>
<comment type="subcellular location">
    <subcellularLocation>
        <location evidence="1">Membrane</location>
        <topology evidence="1">Multi-pass membrane protein</topology>
    </subcellularLocation>
</comment>
<evidence type="ECO:0000256" key="5">
    <source>
        <dbReference type="SAM" id="Phobius"/>
    </source>
</evidence>
<keyword evidence="8" id="KW-1185">Reference proteome</keyword>
<evidence type="ECO:0000313" key="7">
    <source>
        <dbReference type="EMBL" id="GMF15950.1"/>
    </source>
</evidence>
<dbReference type="EMBL" id="BSXW01000236">
    <property type="protein sequence ID" value="GMF15950.1"/>
    <property type="molecule type" value="Genomic_DNA"/>
</dbReference>
<proteinExistence type="predicted"/>
<dbReference type="PANTHER" id="PTHR45638:SF11">
    <property type="entry name" value="CYCLIC NUCLEOTIDE-GATED CATION CHANNEL SUBUNIT A"/>
    <property type="match status" value="1"/>
</dbReference>
<protein>
    <submittedName>
        <fullName evidence="7">Unnamed protein product</fullName>
    </submittedName>
</protein>
<dbReference type="PANTHER" id="PTHR45638">
    <property type="entry name" value="CYCLIC NUCLEOTIDE-GATED CATION CHANNEL SUBUNIT A"/>
    <property type="match status" value="1"/>
</dbReference>
<dbReference type="GO" id="GO:0044877">
    <property type="term" value="F:protein-containing complex binding"/>
    <property type="evidence" value="ECO:0007669"/>
    <property type="project" value="TreeGrafter"/>
</dbReference>
<dbReference type="Gene3D" id="1.10.287.70">
    <property type="match status" value="1"/>
</dbReference>
<dbReference type="Pfam" id="PF00520">
    <property type="entry name" value="Ion_trans"/>
    <property type="match status" value="1"/>
</dbReference>
<evidence type="ECO:0000313" key="8">
    <source>
        <dbReference type="Proteomes" id="UP001165083"/>
    </source>
</evidence>
<keyword evidence="2 5" id="KW-0812">Transmembrane</keyword>
<comment type="caution">
    <text evidence="7">The sequence shown here is derived from an EMBL/GenBank/DDBJ whole genome shotgun (WGS) entry which is preliminary data.</text>
</comment>
<dbReference type="OrthoDB" id="421226at2759"/>